<gene>
    <name evidence="13" type="ORF">D2917_31395</name>
</gene>
<evidence type="ECO:0000256" key="8">
    <source>
        <dbReference type="ARBA" id="ARBA00023114"/>
    </source>
</evidence>
<dbReference type="Pfam" id="PF13609">
    <property type="entry name" value="Porin_4"/>
    <property type="match status" value="1"/>
</dbReference>
<organism evidence="13 14">
    <name type="scientific">Cupriavidus oxalaticus</name>
    <dbReference type="NCBI Taxonomy" id="96344"/>
    <lineage>
        <taxon>Bacteria</taxon>
        <taxon>Pseudomonadati</taxon>
        <taxon>Pseudomonadota</taxon>
        <taxon>Betaproteobacteria</taxon>
        <taxon>Burkholderiales</taxon>
        <taxon>Burkholderiaceae</taxon>
        <taxon>Cupriavidus</taxon>
    </lineage>
</organism>
<evidence type="ECO:0000256" key="11">
    <source>
        <dbReference type="SAM" id="SignalP"/>
    </source>
</evidence>
<evidence type="ECO:0000256" key="7">
    <source>
        <dbReference type="ARBA" id="ARBA00023065"/>
    </source>
</evidence>
<dbReference type="InterPro" id="IPR050298">
    <property type="entry name" value="Gram-neg_bact_OMP"/>
</dbReference>
<keyword evidence="7" id="KW-0406">Ion transport</keyword>
<dbReference type="GO" id="GO:0015288">
    <property type="term" value="F:porin activity"/>
    <property type="evidence" value="ECO:0007669"/>
    <property type="project" value="UniProtKB-KW"/>
</dbReference>
<feature type="domain" description="Porin" evidence="12">
    <location>
        <begin position="13"/>
        <end position="322"/>
    </location>
</feature>
<feature type="signal peptide" evidence="11">
    <location>
        <begin position="1"/>
        <end position="24"/>
    </location>
</feature>
<keyword evidence="10" id="KW-0998">Cell outer membrane</keyword>
<comment type="subcellular location">
    <subcellularLocation>
        <location evidence="1">Cell outer membrane</location>
        <topology evidence="1">Multi-pass membrane protein</topology>
    </subcellularLocation>
</comment>
<dbReference type="Proteomes" id="UP000325743">
    <property type="component" value="Plasmid unnamed1"/>
</dbReference>
<dbReference type="GO" id="GO:0046930">
    <property type="term" value="C:pore complex"/>
    <property type="evidence" value="ECO:0007669"/>
    <property type="project" value="UniProtKB-KW"/>
</dbReference>
<geneLocation type="plasmid" evidence="13">
    <name>unnamed1</name>
</geneLocation>
<keyword evidence="6 11" id="KW-0732">Signal</keyword>
<evidence type="ECO:0000256" key="6">
    <source>
        <dbReference type="ARBA" id="ARBA00022729"/>
    </source>
</evidence>
<sequence length="341" mass="36918">MCQRRINLAWLGAVVALLSTHTDAAVALYGRIDTDLEIQKGAGGTATQLVDDASRWGIRGSEELSGSLRTAFGLEQGFAVDSGMLLNPAFRHAFVGLSGKLGAIALGRLDSGTIVGSPIYSQVVRNVSFLFHDAGATAFGNKVLNGRNRVSNAIGYMTPDVSGFRARFRLNLAGPEQASGSAISPIRQEDDFRQFDSGIDYTSGKFSAGIGYARDTKAGGLVANDFRDKIQMVASYHFTIADVYGVYGRDRYVSTTSTRSRVPYWLLGCMIPMGVHSATLNYMERAVQGDPLGKLRKIQAGYGYSLSKRTTLYAFFDREDSNSHKPGDTVTTYGAGVQHRF</sequence>
<dbReference type="InterPro" id="IPR033900">
    <property type="entry name" value="Gram_neg_porin_domain"/>
</dbReference>
<keyword evidence="4" id="KW-1134">Transmembrane beta strand</keyword>
<dbReference type="InterPro" id="IPR023614">
    <property type="entry name" value="Porin_dom_sf"/>
</dbReference>
<protein>
    <submittedName>
        <fullName evidence="13">Porin</fullName>
    </submittedName>
</protein>
<dbReference type="GO" id="GO:0006811">
    <property type="term" value="P:monoatomic ion transport"/>
    <property type="evidence" value="ECO:0007669"/>
    <property type="project" value="UniProtKB-KW"/>
</dbReference>
<evidence type="ECO:0000313" key="14">
    <source>
        <dbReference type="Proteomes" id="UP000325743"/>
    </source>
</evidence>
<evidence type="ECO:0000256" key="10">
    <source>
        <dbReference type="ARBA" id="ARBA00023237"/>
    </source>
</evidence>
<keyword evidence="8" id="KW-0626">Porin</keyword>
<dbReference type="GO" id="GO:0009279">
    <property type="term" value="C:cell outer membrane"/>
    <property type="evidence" value="ECO:0007669"/>
    <property type="project" value="UniProtKB-SubCell"/>
</dbReference>
<accession>A0A5P3VS09</accession>
<dbReference type="PANTHER" id="PTHR34501">
    <property type="entry name" value="PROTEIN YDDL-RELATED"/>
    <property type="match status" value="1"/>
</dbReference>
<keyword evidence="3" id="KW-0813">Transport</keyword>
<evidence type="ECO:0000259" key="12">
    <source>
        <dbReference type="Pfam" id="PF13609"/>
    </source>
</evidence>
<dbReference type="PANTHER" id="PTHR34501:SF9">
    <property type="entry name" value="MAJOR OUTER MEMBRANE PROTEIN P.IA"/>
    <property type="match status" value="1"/>
</dbReference>
<reference evidence="13 14" key="1">
    <citation type="submission" date="2018-09" db="EMBL/GenBank/DDBJ databases">
        <title>Complete genome sequence of Cupriavidus oxalaticus T2, a bacterium capable of phenol tolerance and degradation.</title>
        <authorList>
            <person name="Yan J."/>
        </authorList>
    </citation>
    <scope>NUCLEOTIDE SEQUENCE [LARGE SCALE GENOMIC DNA]</scope>
    <source>
        <strain evidence="13 14">T2</strain>
        <plasmid evidence="13 14">unnamed1</plasmid>
    </source>
</reference>
<dbReference type="SUPFAM" id="SSF56935">
    <property type="entry name" value="Porins"/>
    <property type="match status" value="1"/>
</dbReference>
<dbReference type="EMBL" id="CP032520">
    <property type="protein sequence ID" value="QEZ48785.1"/>
    <property type="molecule type" value="Genomic_DNA"/>
</dbReference>
<evidence type="ECO:0000256" key="2">
    <source>
        <dbReference type="ARBA" id="ARBA00011233"/>
    </source>
</evidence>
<dbReference type="PRINTS" id="PR00184">
    <property type="entry name" value="NEISSPPORIN"/>
</dbReference>
<name>A0A5P3VS09_9BURK</name>
<dbReference type="InterPro" id="IPR002299">
    <property type="entry name" value="Porin_Neis"/>
</dbReference>
<evidence type="ECO:0000256" key="4">
    <source>
        <dbReference type="ARBA" id="ARBA00022452"/>
    </source>
</evidence>
<dbReference type="CDD" id="cd00342">
    <property type="entry name" value="gram_neg_porins"/>
    <property type="match status" value="1"/>
</dbReference>
<keyword evidence="13" id="KW-0614">Plasmid</keyword>
<feature type="chain" id="PRO_5024810959" evidence="11">
    <location>
        <begin position="25"/>
        <end position="341"/>
    </location>
</feature>
<evidence type="ECO:0000256" key="1">
    <source>
        <dbReference type="ARBA" id="ARBA00004571"/>
    </source>
</evidence>
<proteinExistence type="predicted"/>
<evidence type="ECO:0000313" key="13">
    <source>
        <dbReference type="EMBL" id="QEZ48785.1"/>
    </source>
</evidence>
<evidence type="ECO:0000256" key="9">
    <source>
        <dbReference type="ARBA" id="ARBA00023136"/>
    </source>
</evidence>
<comment type="subunit">
    <text evidence="2">Homotrimer.</text>
</comment>
<evidence type="ECO:0000256" key="5">
    <source>
        <dbReference type="ARBA" id="ARBA00022692"/>
    </source>
</evidence>
<keyword evidence="5" id="KW-0812">Transmembrane</keyword>
<keyword evidence="9" id="KW-0472">Membrane</keyword>
<evidence type="ECO:0000256" key="3">
    <source>
        <dbReference type="ARBA" id="ARBA00022448"/>
    </source>
</evidence>
<dbReference type="AlphaFoldDB" id="A0A5P3VS09"/>
<dbReference type="Gene3D" id="2.40.160.10">
    <property type="entry name" value="Porin"/>
    <property type="match status" value="1"/>
</dbReference>